<evidence type="ECO:0000313" key="2">
    <source>
        <dbReference type="EMBL" id="PRQ19058.1"/>
    </source>
</evidence>
<dbReference type="AlphaFoldDB" id="A0A2P6PAV7"/>
<dbReference type="Gramene" id="PRQ19058">
    <property type="protein sequence ID" value="PRQ19058"/>
    <property type="gene ID" value="RchiOBHm_Chr7g0212941"/>
</dbReference>
<organism evidence="2 3">
    <name type="scientific">Rosa chinensis</name>
    <name type="common">China rose</name>
    <dbReference type="NCBI Taxonomy" id="74649"/>
    <lineage>
        <taxon>Eukaryota</taxon>
        <taxon>Viridiplantae</taxon>
        <taxon>Streptophyta</taxon>
        <taxon>Embryophyta</taxon>
        <taxon>Tracheophyta</taxon>
        <taxon>Spermatophyta</taxon>
        <taxon>Magnoliopsida</taxon>
        <taxon>eudicotyledons</taxon>
        <taxon>Gunneridae</taxon>
        <taxon>Pentapetalae</taxon>
        <taxon>rosids</taxon>
        <taxon>fabids</taxon>
        <taxon>Rosales</taxon>
        <taxon>Rosaceae</taxon>
        <taxon>Rosoideae</taxon>
        <taxon>Rosoideae incertae sedis</taxon>
        <taxon>Rosa</taxon>
    </lineage>
</organism>
<feature type="region of interest" description="Disordered" evidence="1">
    <location>
        <begin position="1"/>
        <end position="24"/>
    </location>
</feature>
<keyword evidence="3" id="KW-1185">Reference proteome</keyword>
<protein>
    <submittedName>
        <fullName evidence="2">Uncharacterized protein</fullName>
    </submittedName>
</protein>
<reference evidence="2 3" key="1">
    <citation type="journal article" date="2018" name="Nat. Genet.">
        <title>The Rosa genome provides new insights in the design of modern roses.</title>
        <authorList>
            <person name="Bendahmane M."/>
        </authorList>
    </citation>
    <scope>NUCLEOTIDE SEQUENCE [LARGE SCALE GENOMIC DNA]</scope>
    <source>
        <strain evidence="3">cv. Old Blush</strain>
    </source>
</reference>
<evidence type="ECO:0000256" key="1">
    <source>
        <dbReference type="SAM" id="MobiDB-lite"/>
    </source>
</evidence>
<comment type="caution">
    <text evidence="2">The sequence shown here is derived from an EMBL/GenBank/DDBJ whole genome shotgun (WGS) entry which is preliminary data.</text>
</comment>
<proteinExistence type="predicted"/>
<accession>A0A2P6PAV7</accession>
<dbReference type="EMBL" id="PDCK01000045">
    <property type="protein sequence ID" value="PRQ19058.1"/>
    <property type="molecule type" value="Genomic_DNA"/>
</dbReference>
<dbReference type="Proteomes" id="UP000238479">
    <property type="component" value="Chromosome 7"/>
</dbReference>
<gene>
    <name evidence="2" type="ORF">RchiOBHm_Chr7g0212941</name>
</gene>
<sequence length="66" mass="7228">MSGGTPTGGYMRQRHSQGYASSGDDLEDDACLMFHSSPASSPRVWSSRDCGECNLACHSCRHCMLW</sequence>
<name>A0A2P6PAV7_ROSCH</name>
<evidence type="ECO:0000313" key="3">
    <source>
        <dbReference type="Proteomes" id="UP000238479"/>
    </source>
</evidence>